<dbReference type="InterPro" id="IPR013424">
    <property type="entry name" value="Ice-binding_C"/>
</dbReference>
<keyword evidence="1" id="KW-0812">Transmembrane</keyword>
<dbReference type="Proteomes" id="UP000712673">
    <property type="component" value="Unassembled WGS sequence"/>
</dbReference>
<dbReference type="AlphaFoldDB" id="A0A938B2F9"/>
<name>A0A938B2F9_UNCTE</name>
<evidence type="ECO:0000313" key="3">
    <source>
        <dbReference type="Proteomes" id="UP000712673"/>
    </source>
</evidence>
<dbReference type="NCBIfam" id="TIGR02595">
    <property type="entry name" value="PEP_CTERM"/>
    <property type="match status" value="1"/>
</dbReference>
<keyword evidence="1" id="KW-0472">Membrane</keyword>
<organism evidence="2 3">
    <name type="scientific">Tectimicrobiota bacterium</name>
    <dbReference type="NCBI Taxonomy" id="2528274"/>
    <lineage>
        <taxon>Bacteria</taxon>
        <taxon>Pseudomonadati</taxon>
        <taxon>Nitrospinota/Tectimicrobiota group</taxon>
        <taxon>Candidatus Tectimicrobiota</taxon>
    </lineage>
</organism>
<evidence type="ECO:0000313" key="2">
    <source>
        <dbReference type="EMBL" id="MBM3222765.1"/>
    </source>
</evidence>
<gene>
    <name evidence="2" type="ORF">FJZ47_03035</name>
</gene>
<proteinExistence type="predicted"/>
<reference evidence="2" key="1">
    <citation type="submission" date="2019-03" db="EMBL/GenBank/DDBJ databases">
        <title>Lake Tanganyika Metagenome-Assembled Genomes (MAGs).</title>
        <authorList>
            <person name="Tran P."/>
        </authorList>
    </citation>
    <scope>NUCLEOTIDE SEQUENCE</scope>
    <source>
        <strain evidence="2">K_DeepCast_65m_m2_066</strain>
    </source>
</reference>
<accession>A0A938B2F9</accession>
<feature type="transmembrane region" description="Helical" evidence="1">
    <location>
        <begin position="12"/>
        <end position="30"/>
    </location>
</feature>
<protein>
    <submittedName>
        <fullName evidence="2">PEP-CTERM sorting domain-containing protein</fullName>
    </submittedName>
</protein>
<comment type="caution">
    <text evidence="2">The sequence shown here is derived from an EMBL/GenBank/DDBJ whole genome shotgun (WGS) entry which is preliminary data.</text>
</comment>
<dbReference type="EMBL" id="VGLS01000052">
    <property type="protein sequence ID" value="MBM3222765.1"/>
    <property type="molecule type" value="Genomic_DNA"/>
</dbReference>
<keyword evidence="1" id="KW-1133">Transmembrane helix</keyword>
<sequence>MSQGRQQAPVPGPSTWALFITGTLGLLGLGRRWRRSL</sequence>
<evidence type="ECO:0000256" key="1">
    <source>
        <dbReference type="SAM" id="Phobius"/>
    </source>
</evidence>